<accession>A0A6A4H536</accession>
<protein>
    <recommendedName>
        <fullName evidence="4">NYN domain-containing protein</fullName>
    </recommendedName>
</protein>
<dbReference type="AlphaFoldDB" id="A0A6A4H536"/>
<sequence length="893" mass="97086">MIRSNSDTTTTTTTGSPTPVSPFSSDYSVRSEPTSDETPDLGAFTAVFREWNHLQPPPRIHLYTHSESQSSSSPHDQITTTTTSSDLREVKSTVWSHRPIANYLSLSETIVDELESTSETDRDRPRTVDIQDGEPFYENDIYDDVHDVDEPDDSDEQPQQLEVDEQPSLGYLDEALKFIAAERDRWAAQREAGATATATAAMLSGIEPRRKRRRKRNKTPRAQSTSRTATATASVSDDVDVADADDSSSSIDQQQPSPRGSGVQPLFNSVSTPGTPRKSRGRPVQQAKHLQHSRSTPQLRSRFQHHEEDEDEDDEDESMTDPVIEDPDSPRVAQLKVLGKKLEALFPEDKEYLKTVQYETMVSPPVQPGYFDPASPYPSSDTRNVVLGGFVDTRGVPPKKPESNERLIHVFVDHSNILIGLLNYLRRYPRQHPQYRDSSSFALFAPITKAVMTRTFPHPFSSPYSNPKLSSNSNPYPKPPKHLSHSALSLILERGRPVTRRVLVTSSPLYQPIESAQMLGFEVRVFARVPSTGEERERNNSYNGNGSGGHKRSQSSGSYSFNPNSGAGTAGVGSPAGTGIGDSPQRRQRKRAGSMNNNSSTYNNNTSSSSSMTTATTNGAINIGPSPNPPFFAGSGGYGRKKFHSRKKSDNNTSTESEQNGGQAGKGLGGAGAGPAPNSGWRPGYLHSHSLPTSHTSTPPLYANNTNPNANTNGLLPAANIISPSAPQSQPRIRYREQGVDELLQLKLHQVLASIDGPPPPGSTIVLATGDGNVGEFNEDGFLGTVRTALKRGWKVELYAWEGGLSGRWKKEFGEGSEWGKNTTTTTPAGAGKNSGTPKTKAKMKGKFGSPSVKSSNGPRADASASLVSGDSGPRFKVIGMEQFGSELVEIYY</sequence>
<gene>
    <name evidence="2" type="ORF">BT96DRAFT_1023701</name>
</gene>
<evidence type="ECO:0000313" key="2">
    <source>
        <dbReference type="EMBL" id="KAE9392237.1"/>
    </source>
</evidence>
<feature type="region of interest" description="Disordered" evidence="1">
    <location>
        <begin position="114"/>
        <end position="169"/>
    </location>
</feature>
<dbReference type="OrthoDB" id="5590473at2759"/>
<feature type="compositionally biased region" description="Low complexity" evidence="1">
    <location>
        <begin position="686"/>
        <end position="720"/>
    </location>
</feature>
<evidence type="ECO:0008006" key="4">
    <source>
        <dbReference type="Google" id="ProtNLM"/>
    </source>
</evidence>
<feature type="compositionally biased region" description="Gly residues" evidence="1">
    <location>
        <begin position="568"/>
        <end position="580"/>
    </location>
</feature>
<feature type="region of interest" description="Disordered" evidence="1">
    <location>
        <begin position="58"/>
        <end position="89"/>
    </location>
</feature>
<feature type="compositionally biased region" description="Acidic residues" evidence="1">
    <location>
        <begin position="237"/>
        <end position="246"/>
    </location>
</feature>
<feature type="region of interest" description="Disordered" evidence="1">
    <location>
        <begin position="814"/>
        <end position="869"/>
    </location>
</feature>
<feature type="compositionally biased region" description="Acidic residues" evidence="1">
    <location>
        <begin position="308"/>
        <end position="327"/>
    </location>
</feature>
<feature type="compositionally biased region" description="Polar residues" evidence="1">
    <location>
        <begin position="74"/>
        <end position="85"/>
    </location>
</feature>
<feature type="region of interest" description="Disordered" evidence="1">
    <location>
        <begin position="462"/>
        <end position="483"/>
    </location>
</feature>
<evidence type="ECO:0000256" key="1">
    <source>
        <dbReference type="SAM" id="MobiDB-lite"/>
    </source>
</evidence>
<feature type="compositionally biased region" description="Low complexity" evidence="1">
    <location>
        <begin position="247"/>
        <end position="259"/>
    </location>
</feature>
<feature type="compositionally biased region" description="Low complexity" evidence="1">
    <location>
        <begin position="189"/>
        <end position="201"/>
    </location>
</feature>
<feature type="compositionally biased region" description="Basic residues" evidence="1">
    <location>
        <begin position="209"/>
        <end position="219"/>
    </location>
</feature>
<keyword evidence="3" id="KW-1185">Reference proteome</keyword>
<proteinExistence type="predicted"/>
<feature type="region of interest" description="Disordered" evidence="1">
    <location>
        <begin position="1"/>
        <end position="41"/>
    </location>
</feature>
<feature type="region of interest" description="Disordered" evidence="1">
    <location>
        <begin position="187"/>
        <end position="331"/>
    </location>
</feature>
<evidence type="ECO:0000313" key="3">
    <source>
        <dbReference type="Proteomes" id="UP000799118"/>
    </source>
</evidence>
<feature type="compositionally biased region" description="Gly residues" evidence="1">
    <location>
        <begin position="662"/>
        <end position="673"/>
    </location>
</feature>
<feature type="compositionally biased region" description="Polar residues" evidence="1">
    <location>
        <begin position="554"/>
        <end position="567"/>
    </location>
</feature>
<organism evidence="2 3">
    <name type="scientific">Gymnopus androsaceus JB14</name>
    <dbReference type="NCBI Taxonomy" id="1447944"/>
    <lineage>
        <taxon>Eukaryota</taxon>
        <taxon>Fungi</taxon>
        <taxon>Dikarya</taxon>
        <taxon>Basidiomycota</taxon>
        <taxon>Agaricomycotina</taxon>
        <taxon>Agaricomycetes</taxon>
        <taxon>Agaricomycetidae</taxon>
        <taxon>Agaricales</taxon>
        <taxon>Marasmiineae</taxon>
        <taxon>Omphalotaceae</taxon>
        <taxon>Gymnopus</taxon>
    </lineage>
</organism>
<dbReference type="Proteomes" id="UP000799118">
    <property type="component" value="Unassembled WGS sequence"/>
</dbReference>
<feature type="compositionally biased region" description="Polar residues" evidence="1">
    <location>
        <begin position="651"/>
        <end position="660"/>
    </location>
</feature>
<feature type="region of interest" description="Disordered" evidence="1">
    <location>
        <begin position="531"/>
        <end position="729"/>
    </location>
</feature>
<dbReference type="EMBL" id="ML769601">
    <property type="protein sequence ID" value="KAE9392237.1"/>
    <property type="molecule type" value="Genomic_DNA"/>
</dbReference>
<feature type="compositionally biased region" description="Acidic residues" evidence="1">
    <location>
        <begin position="131"/>
        <end position="156"/>
    </location>
</feature>
<name>A0A6A4H536_9AGAR</name>
<dbReference type="CDD" id="cd18724">
    <property type="entry name" value="PIN_LabA-like"/>
    <property type="match status" value="1"/>
</dbReference>
<feature type="compositionally biased region" description="Basic and acidic residues" evidence="1">
    <location>
        <begin position="119"/>
        <end position="129"/>
    </location>
</feature>
<reference evidence="2" key="1">
    <citation type="journal article" date="2019" name="Environ. Microbiol.">
        <title>Fungal ecological strategies reflected in gene transcription - a case study of two litter decomposers.</title>
        <authorList>
            <person name="Barbi F."/>
            <person name="Kohler A."/>
            <person name="Barry K."/>
            <person name="Baskaran P."/>
            <person name="Daum C."/>
            <person name="Fauchery L."/>
            <person name="Ihrmark K."/>
            <person name="Kuo A."/>
            <person name="LaButti K."/>
            <person name="Lipzen A."/>
            <person name="Morin E."/>
            <person name="Grigoriev I.V."/>
            <person name="Henrissat B."/>
            <person name="Lindahl B."/>
            <person name="Martin F."/>
        </authorList>
    </citation>
    <scope>NUCLEOTIDE SEQUENCE</scope>
    <source>
        <strain evidence="2">JB14</strain>
    </source>
</reference>
<feature type="compositionally biased region" description="Low complexity" evidence="1">
    <location>
        <begin position="594"/>
        <end position="618"/>
    </location>
</feature>
<feature type="compositionally biased region" description="Low complexity" evidence="1">
    <location>
        <begin position="462"/>
        <end position="475"/>
    </location>
</feature>
<feature type="compositionally biased region" description="Low complexity" evidence="1">
    <location>
        <begin position="1"/>
        <end position="25"/>
    </location>
</feature>
<feature type="compositionally biased region" description="Low complexity" evidence="1">
    <location>
        <begin position="220"/>
        <end position="236"/>
    </location>
</feature>
<feature type="compositionally biased region" description="Polar residues" evidence="1">
    <location>
        <begin position="820"/>
        <end position="838"/>
    </location>
</feature>